<accession>A0A0A3HZX4</accession>
<name>A0A0A3HZX4_9BACL</name>
<gene>
    <name evidence="2" type="ORF">CD29_12715</name>
</gene>
<dbReference type="GO" id="GO:0016788">
    <property type="term" value="F:hydrolase activity, acting on ester bonds"/>
    <property type="evidence" value="ECO:0007669"/>
    <property type="project" value="TreeGrafter"/>
</dbReference>
<dbReference type="SUPFAM" id="SSF56300">
    <property type="entry name" value="Metallo-dependent phosphatases"/>
    <property type="match status" value="1"/>
</dbReference>
<feature type="domain" description="Calcineurin-like phosphoesterase" evidence="1">
    <location>
        <begin position="3"/>
        <end position="231"/>
    </location>
</feature>
<dbReference type="EMBL" id="JPVN01000014">
    <property type="protein sequence ID" value="KGR78014.1"/>
    <property type="molecule type" value="Genomic_DNA"/>
</dbReference>
<sequence length="281" mass="32156">MVQLTDLHIGSLPHHEDDYKTFDLIDKAFDNLDADLVMITGDLIWSEGVPNADKVFTELLERINKHEVPVAITYGNHDSEDEFVRSDMRKMESILEHLVEKKNSFIVEDRESYTVEIYDEKGEDIKHVLYVIDSGASAPLPVGIYEWVHPEQVNWFRKVSQNYKQPHGQKTDLIFMHIPLPEYWQASQNILSGECNETNDTISAPYINTGLFAAAYMNGQVEAVFCGHDHDNNFVGEHHGIKLVYGQVSGYQCYGDFERGARIIRLTANGMETKTVVERKF</sequence>
<organism evidence="2 3">
    <name type="scientific">Ureibacillus manganicus DSM 26584</name>
    <dbReference type="NCBI Taxonomy" id="1384049"/>
    <lineage>
        <taxon>Bacteria</taxon>
        <taxon>Bacillati</taxon>
        <taxon>Bacillota</taxon>
        <taxon>Bacilli</taxon>
        <taxon>Bacillales</taxon>
        <taxon>Caryophanaceae</taxon>
        <taxon>Ureibacillus</taxon>
    </lineage>
</organism>
<proteinExistence type="predicted"/>
<dbReference type="AlphaFoldDB" id="A0A0A3HZX4"/>
<evidence type="ECO:0000313" key="2">
    <source>
        <dbReference type="EMBL" id="KGR78014.1"/>
    </source>
</evidence>
<dbReference type="PANTHER" id="PTHR32440">
    <property type="entry name" value="PHOSPHATASE DCR2-RELATED-RELATED"/>
    <property type="match status" value="1"/>
</dbReference>
<dbReference type="PANTHER" id="PTHR32440:SF11">
    <property type="entry name" value="METALLOPHOSPHOESTERASE DOMAIN-CONTAINING PROTEIN"/>
    <property type="match status" value="1"/>
</dbReference>
<comment type="caution">
    <text evidence="2">The sequence shown here is derived from an EMBL/GenBank/DDBJ whole genome shotgun (WGS) entry which is preliminary data.</text>
</comment>
<dbReference type="GO" id="GO:0005737">
    <property type="term" value="C:cytoplasm"/>
    <property type="evidence" value="ECO:0007669"/>
    <property type="project" value="TreeGrafter"/>
</dbReference>
<dbReference type="Pfam" id="PF00149">
    <property type="entry name" value="Metallophos"/>
    <property type="match status" value="1"/>
</dbReference>
<dbReference type="STRING" id="1384049.CD29_12715"/>
<evidence type="ECO:0000313" key="3">
    <source>
        <dbReference type="Proteomes" id="UP000030416"/>
    </source>
</evidence>
<dbReference type="InterPro" id="IPR029052">
    <property type="entry name" value="Metallo-depent_PP-like"/>
</dbReference>
<evidence type="ECO:0000259" key="1">
    <source>
        <dbReference type="Pfam" id="PF00149"/>
    </source>
</evidence>
<dbReference type="Gene3D" id="3.60.21.10">
    <property type="match status" value="1"/>
</dbReference>
<dbReference type="CDD" id="cd07383">
    <property type="entry name" value="MPP_Dcr2"/>
    <property type="match status" value="1"/>
</dbReference>
<dbReference type="Proteomes" id="UP000030416">
    <property type="component" value="Unassembled WGS sequence"/>
</dbReference>
<protein>
    <submittedName>
        <fullName evidence="2">Serine/threonine protein phosphatase</fullName>
    </submittedName>
</protein>
<dbReference type="InterPro" id="IPR004843">
    <property type="entry name" value="Calcineurin-like_PHP"/>
</dbReference>
<reference evidence="2 3" key="1">
    <citation type="submission" date="2014-02" db="EMBL/GenBank/DDBJ databases">
        <title>Draft genome sequence of Lysinibacillus manganicus DSM 26584T.</title>
        <authorList>
            <person name="Zhang F."/>
            <person name="Wang G."/>
            <person name="Zhang L."/>
        </authorList>
    </citation>
    <scope>NUCLEOTIDE SEQUENCE [LARGE SCALE GENOMIC DNA]</scope>
    <source>
        <strain evidence="2 3">DSM 26584</strain>
    </source>
</reference>
<keyword evidence="3" id="KW-1185">Reference proteome</keyword>
<dbReference type="eggNOG" id="COG1409">
    <property type="taxonomic scope" value="Bacteria"/>
</dbReference>